<sequence>MDRGHLNKLYSILHDLTIGRYPITDDLPLLLNLHQSRFALAEDDRPMVYFHPTIIQVPHVKDYTSATKDPEVNIFEHAREDMQRKWRVLRKTYRSTSEQPVFGTDRDGLIWDRELIWHDVYPEGRKERRNAIHQFWTRATTNFLPDHLHSSEQGSNTIDTRQPERIRYKTVYHEWNPSPAYLPPPPRDTIFFVLATAMFHINEATYDDQVVMSKTWEYVAGHRTELIPRLVFCGLTICLESGFVPEDDIERQSQFLRKFGVSKRLVWLREGLQSCIGDADWPPEFLDALRL</sequence>
<dbReference type="GeneID" id="92088947"/>
<evidence type="ECO:0000313" key="2">
    <source>
        <dbReference type="Proteomes" id="UP001480595"/>
    </source>
</evidence>
<keyword evidence="2" id="KW-1185">Reference proteome</keyword>
<organism evidence="1 2">
    <name type="scientific">Apiospora phragmitis</name>
    <dbReference type="NCBI Taxonomy" id="2905665"/>
    <lineage>
        <taxon>Eukaryota</taxon>
        <taxon>Fungi</taxon>
        <taxon>Dikarya</taxon>
        <taxon>Ascomycota</taxon>
        <taxon>Pezizomycotina</taxon>
        <taxon>Sordariomycetes</taxon>
        <taxon>Xylariomycetidae</taxon>
        <taxon>Amphisphaeriales</taxon>
        <taxon>Apiosporaceae</taxon>
        <taxon>Apiospora</taxon>
    </lineage>
</organism>
<comment type="caution">
    <text evidence="1">The sequence shown here is derived from an EMBL/GenBank/DDBJ whole genome shotgun (WGS) entry which is preliminary data.</text>
</comment>
<evidence type="ECO:0000313" key="1">
    <source>
        <dbReference type="EMBL" id="KAK8073576.1"/>
    </source>
</evidence>
<dbReference type="RefSeq" id="XP_066718051.1">
    <property type="nucleotide sequence ID" value="XM_066855884.1"/>
</dbReference>
<proteinExistence type="predicted"/>
<dbReference type="EMBL" id="JAQQWL010000005">
    <property type="protein sequence ID" value="KAK8073576.1"/>
    <property type="molecule type" value="Genomic_DNA"/>
</dbReference>
<protein>
    <submittedName>
        <fullName evidence="1">Uncharacterized protein</fullName>
    </submittedName>
</protein>
<reference evidence="1 2" key="1">
    <citation type="submission" date="2023-01" db="EMBL/GenBank/DDBJ databases">
        <title>Analysis of 21 Apiospora genomes using comparative genomics revels a genus with tremendous synthesis potential of carbohydrate active enzymes and secondary metabolites.</title>
        <authorList>
            <person name="Sorensen T."/>
        </authorList>
    </citation>
    <scope>NUCLEOTIDE SEQUENCE [LARGE SCALE GENOMIC DNA]</scope>
    <source>
        <strain evidence="1 2">CBS 135458</strain>
    </source>
</reference>
<accession>A0ABR1VQQ3</accession>
<dbReference type="Proteomes" id="UP001480595">
    <property type="component" value="Unassembled WGS sequence"/>
</dbReference>
<name>A0ABR1VQQ3_9PEZI</name>
<gene>
    <name evidence="1" type="ORF">PG994_004475</name>
</gene>